<evidence type="ECO:0000313" key="2">
    <source>
        <dbReference type="Proteomes" id="UP000051264"/>
    </source>
</evidence>
<reference evidence="1 2" key="1">
    <citation type="journal article" date="2015" name="Genome Announc.">
        <title>Expanding the biotechnology potential of lactobacilli through comparative genomics of 213 strains and associated genera.</title>
        <authorList>
            <person name="Sun Z."/>
            <person name="Harris H.M."/>
            <person name="McCann A."/>
            <person name="Guo C."/>
            <person name="Argimon S."/>
            <person name="Zhang W."/>
            <person name="Yang X."/>
            <person name="Jeffery I.B."/>
            <person name="Cooney J.C."/>
            <person name="Kagawa T.F."/>
            <person name="Liu W."/>
            <person name="Song Y."/>
            <person name="Salvetti E."/>
            <person name="Wrobel A."/>
            <person name="Rasinkangas P."/>
            <person name="Parkhill J."/>
            <person name="Rea M.C."/>
            <person name="O'Sullivan O."/>
            <person name="Ritari J."/>
            <person name="Douillard F.P."/>
            <person name="Paul Ross R."/>
            <person name="Yang R."/>
            <person name="Briner A.E."/>
            <person name="Felis G.E."/>
            <person name="de Vos W.M."/>
            <person name="Barrangou R."/>
            <person name="Klaenhammer T.R."/>
            <person name="Caufield P.W."/>
            <person name="Cui Y."/>
            <person name="Zhang H."/>
            <person name="O'Toole P.W."/>
        </authorList>
    </citation>
    <scope>NUCLEOTIDE SEQUENCE [LARGE SCALE GENOMIC DNA]</scope>
    <source>
        <strain evidence="1 2">DSM 14340</strain>
    </source>
</reference>
<organism evidence="1 2">
    <name type="scientific">Latilactobacillus fuchuensis DSM 14340 = JCM 11249</name>
    <dbReference type="NCBI Taxonomy" id="1423747"/>
    <lineage>
        <taxon>Bacteria</taxon>
        <taxon>Bacillati</taxon>
        <taxon>Bacillota</taxon>
        <taxon>Bacilli</taxon>
        <taxon>Lactobacillales</taxon>
        <taxon>Lactobacillaceae</taxon>
        <taxon>Latilactobacillus</taxon>
    </lineage>
</organism>
<dbReference type="AlphaFoldDB" id="A0A0R1RRB9"/>
<dbReference type="STRING" id="1423747.FC69_GL001752"/>
<dbReference type="PATRIC" id="fig|1423747.3.peg.1781"/>
<accession>A0A0R1RRB9</accession>
<proteinExistence type="predicted"/>
<dbReference type="EMBL" id="AZEX01000051">
    <property type="protein sequence ID" value="KRL59313.1"/>
    <property type="molecule type" value="Genomic_DNA"/>
</dbReference>
<comment type="caution">
    <text evidence="1">The sequence shown here is derived from an EMBL/GenBank/DDBJ whole genome shotgun (WGS) entry which is preliminary data.</text>
</comment>
<dbReference type="OrthoDB" id="2881498at2"/>
<dbReference type="Proteomes" id="UP000051264">
    <property type="component" value="Unassembled WGS sequence"/>
</dbReference>
<dbReference type="RefSeq" id="WP_056950552.1">
    <property type="nucleotide sequence ID" value="NZ_AZEX01000051.1"/>
</dbReference>
<evidence type="ECO:0000313" key="1">
    <source>
        <dbReference type="EMBL" id="KRL59313.1"/>
    </source>
</evidence>
<sequence>MIFLNAPIQQEQIIALLDGYNQDGVTFKYVKKEAPMKLLFETNQTDLEAAVKVAKATIKAQSWGAVLFFQAGVVQ</sequence>
<name>A0A0R1RRB9_9LACO</name>
<gene>
    <name evidence="1" type="ORF">FC69_GL001752</name>
</gene>
<protein>
    <submittedName>
        <fullName evidence="1">Uncharacterized protein</fullName>
    </submittedName>
</protein>